<name>A0A1G8UFA4_9GAMM</name>
<keyword evidence="3" id="KW-1185">Reference proteome</keyword>
<evidence type="ECO:0000256" key="1">
    <source>
        <dbReference type="SAM" id="SignalP"/>
    </source>
</evidence>
<feature type="chain" id="PRO_5011793056" evidence="1">
    <location>
        <begin position="31"/>
        <end position="473"/>
    </location>
</feature>
<evidence type="ECO:0000313" key="2">
    <source>
        <dbReference type="EMBL" id="SDJ52307.1"/>
    </source>
</evidence>
<sequence>MSTFARRPWGRFAGGTTLLAALFWAPPALADDAERLETDLRGLFGAEGAVEIGEVSSAFLRSRVTAEDVAFIGEEGERLIIDRYVVSGDYDSPDEVILEGLRLDDGRSGPALVEIERLVLGEPSRAVFALDDSLAPQDVRIGSLAMDDITVDLASELAREMFREDELGDARGRVSIANVTGEGFRHDAIERLELTDVAGEGESLGEFGAGSFTLASLRLEGLRGIDQEGEEQLDALVLSDLVVDSDRLVGSLARLSVDGDFSDGQGGVEVGDFQADLARMIELAPEDERAQLRMASNVLTDGSGELRLDAAFLGTWEEGDDRSRITSDSQVTIHDALRLLLDVELPVVLPEGVTPEAVFADVEVLDMATLLGGEARLTFVEQGLFGRLVTLGAAMEGVTESQYLEQARTQAEGFGMMFGPEVQQFLLGLVGLAEGAAQEIDVTVSLPAESNLKTYTGDPLALPDKLSLEVETR</sequence>
<keyword evidence="1" id="KW-0732">Signal</keyword>
<feature type="signal peptide" evidence="1">
    <location>
        <begin position="1"/>
        <end position="30"/>
    </location>
</feature>
<dbReference type="OrthoDB" id="6173968at2"/>
<dbReference type="STRING" id="376427.SAMN04487954_105161"/>
<protein>
    <submittedName>
        <fullName evidence="2">Uncharacterized protein</fullName>
    </submittedName>
</protein>
<reference evidence="2 3" key="1">
    <citation type="submission" date="2016-10" db="EMBL/GenBank/DDBJ databases">
        <authorList>
            <person name="de Groot N.N."/>
        </authorList>
    </citation>
    <scope>NUCLEOTIDE SEQUENCE [LARGE SCALE GENOMIC DNA]</scope>
    <source>
        <strain evidence="2 3">CGMCC 1.6133</strain>
    </source>
</reference>
<dbReference type="AlphaFoldDB" id="A0A1G8UFA4"/>
<organism evidence="2 3">
    <name type="scientific">Billgrantia gudaonensis</name>
    <dbReference type="NCBI Taxonomy" id="376427"/>
    <lineage>
        <taxon>Bacteria</taxon>
        <taxon>Pseudomonadati</taxon>
        <taxon>Pseudomonadota</taxon>
        <taxon>Gammaproteobacteria</taxon>
        <taxon>Oceanospirillales</taxon>
        <taxon>Halomonadaceae</taxon>
        <taxon>Billgrantia</taxon>
    </lineage>
</organism>
<dbReference type="RefSeq" id="WP_143005085.1">
    <property type="nucleotide sequence ID" value="NZ_FNES01000005.1"/>
</dbReference>
<dbReference type="EMBL" id="FNES01000005">
    <property type="protein sequence ID" value="SDJ52307.1"/>
    <property type="molecule type" value="Genomic_DNA"/>
</dbReference>
<dbReference type="Proteomes" id="UP000198525">
    <property type="component" value="Unassembled WGS sequence"/>
</dbReference>
<accession>A0A1G8UFA4</accession>
<gene>
    <name evidence="2" type="ORF">SAMN04487954_105161</name>
</gene>
<proteinExistence type="predicted"/>
<evidence type="ECO:0000313" key="3">
    <source>
        <dbReference type="Proteomes" id="UP000198525"/>
    </source>
</evidence>